<name>A0A9D2F4M6_9FIRM</name>
<dbReference type="AlphaFoldDB" id="A0A9D2F4M6"/>
<evidence type="ECO:0000313" key="2">
    <source>
        <dbReference type="EMBL" id="HIZ49439.1"/>
    </source>
</evidence>
<dbReference type="Gene3D" id="3.30.565.10">
    <property type="entry name" value="Histidine kinase-like ATPase, C-terminal domain"/>
    <property type="match status" value="1"/>
</dbReference>
<dbReference type="InterPro" id="IPR036890">
    <property type="entry name" value="HATPase_C_sf"/>
</dbReference>
<accession>A0A9D2F4M6</accession>
<feature type="transmembrane region" description="Helical" evidence="1">
    <location>
        <begin position="127"/>
        <end position="147"/>
    </location>
</feature>
<comment type="caution">
    <text evidence="2">The sequence shown here is derived from an EMBL/GenBank/DDBJ whole genome shotgun (WGS) entry which is preliminary data.</text>
</comment>
<protein>
    <submittedName>
        <fullName evidence="2">GHKL domain-containing protein</fullName>
    </submittedName>
</protein>
<evidence type="ECO:0000256" key="1">
    <source>
        <dbReference type="SAM" id="Phobius"/>
    </source>
</evidence>
<feature type="transmembrane region" description="Helical" evidence="1">
    <location>
        <begin position="67"/>
        <end position="88"/>
    </location>
</feature>
<feature type="transmembrane region" description="Helical" evidence="1">
    <location>
        <begin position="6"/>
        <end position="26"/>
    </location>
</feature>
<reference evidence="2" key="1">
    <citation type="journal article" date="2021" name="PeerJ">
        <title>Extensive microbial diversity within the chicken gut microbiome revealed by metagenomics and culture.</title>
        <authorList>
            <person name="Gilroy R."/>
            <person name="Ravi A."/>
            <person name="Getino M."/>
            <person name="Pursley I."/>
            <person name="Horton D.L."/>
            <person name="Alikhan N.F."/>
            <person name="Baker D."/>
            <person name="Gharbi K."/>
            <person name="Hall N."/>
            <person name="Watson M."/>
            <person name="Adriaenssens E.M."/>
            <person name="Foster-Nyarko E."/>
            <person name="Jarju S."/>
            <person name="Secka A."/>
            <person name="Antonio M."/>
            <person name="Oren A."/>
            <person name="Chaudhuri R.R."/>
            <person name="La Ragione R."/>
            <person name="Hildebrand F."/>
            <person name="Pallen M.J."/>
        </authorList>
    </citation>
    <scope>NUCLEOTIDE SEQUENCE</scope>
    <source>
        <strain evidence="2">3436</strain>
    </source>
</reference>
<keyword evidence="1" id="KW-0812">Transmembrane</keyword>
<proteinExistence type="predicted"/>
<feature type="transmembrane region" description="Helical" evidence="1">
    <location>
        <begin position="38"/>
        <end position="55"/>
    </location>
</feature>
<keyword evidence="1" id="KW-0472">Membrane</keyword>
<dbReference type="EMBL" id="DXBO01000177">
    <property type="protein sequence ID" value="HIZ49439.1"/>
    <property type="molecule type" value="Genomic_DNA"/>
</dbReference>
<feature type="transmembrane region" description="Helical" evidence="1">
    <location>
        <begin position="196"/>
        <end position="216"/>
    </location>
</feature>
<feature type="transmembrane region" description="Helical" evidence="1">
    <location>
        <begin position="159"/>
        <end position="176"/>
    </location>
</feature>
<sequence>MSETLRVVLVSALPVVPGYFLGFYWFRFLLTPRSKRCHGLFALYCLVVLTAKPIVDYYWQLTVGGRWVAILTGVLMAVTLPVMLLLCFREDWRRKMFLLFPFVCIQSVFIMPVIIGMLRGGLPLQPAWQGGFLVASAVTCWLAGLVSDRLQRLVEKLPAPVYTALAAASPLVNLLFNLDQARESLATNSRLEVAVLLTWRLVVEGVLLTLLFFWLLRRQARQTVAIAAAREAMHQRAVEAQQRSLTALRALRRDHRQSLERVQQLLEAGQRDKALDAVRELTRHTAPAARRYADNPVADVSLADAARRCEEAGVTLTVQGSLPRDCTLPPVDLASLLYNLLSNGVTAAAAGPRPGWVTARFVTAAGRLCLTVENSAPARPARRRGAGHGFGQKILREITARYDGSYTLAVENGRARAVAMVCLPEEKEEEAHD</sequence>
<organism evidence="2 3">
    <name type="scientific">Candidatus Gemmiger excrementavium</name>
    <dbReference type="NCBI Taxonomy" id="2838608"/>
    <lineage>
        <taxon>Bacteria</taxon>
        <taxon>Bacillati</taxon>
        <taxon>Bacillota</taxon>
        <taxon>Clostridia</taxon>
        <taxon>Eubacteriales</taxon>
        <taxon>Gemmiger</taxon>
    </lineage>
</organism>
<dbReference type="SUPFAM" id="SSF55874">
    <property type="entry name" value="ATPase domain of HSP90 chaperone/DNA topoisomerase II/histidine kinase"/>
    <property type="match status" value="1"/>
</dbReference>
<reference evidence="2" key="2">
    <citation type="submission" date="2021-04" db="EMBL/GenBank/DDBJ databases">
        <authorList>
            <person name="Gilroy R."/>
        </authorList>
    </citation>
    <scope>NUCLEOTIDE SEQUENCE</scope>
    <source>
        <strain evidence="2">3436</strain>
    </source>
</reference>
<dbReference type="Proteomes" id="UP000824031">
    <property type="component" value="Unassembled WGS sequence"/>
</dbReference>
<gene>
    <name evidence="2" type="ORF">H9810_12055</name>
</gene>
<feature type="transmembrane region" description="Helical" evidence="1">
    <location>
        <begin position="97"/>
        <end position="115"/>
    </location>
</feature>
<evidence type="ECO:0000313" key="3">
    <source>
        <dbReference type="Proteomes" id="UP000824031"/>
    </source>
</evidence>
<keyword evidence="1" id="KW-1133">Transmembrane helix</keyword>